<comment type="caution">
    <text evidence="5">The sequence shown here is derived from an EMBL/GenBank/DDBJ whole genome shotgun (WGS) entry which is preliminary data.</text>
</comment>
<dbReference type="AlphaFoldDB" id="A0A402AM03"/>
<dbReference type="SUPFAM" id="SSF47413">
    <property type="entry name" value="lambda repressor-like DNA-binding domains"/>
    <property type="match status" value="1"/>
</dbReference>
<evidence type="ECO:0000256" key="3">
    <source>
        <dbReference type="ARBA" id="ARBA00023163"/>
    </source>
</evidence>
<dbReference type="SMART" id="SM00354">
    <property type="entry name" value="HTH_LACI"/>
    <property type="match status" value="1"/>
</dbReference>
<protein>
    <recommendedName>
        <fullName evidence="4">HTH lacI-type domain-containing protein</fullName>
    </recommendedName>
</protein>
<reference evidence="6" key="1">
    <citation type="submission" date="2018-12" db="EMBL/GenBank/DDBJ databases">
        <title>Tengunoibacter tsumagoiensis gen. nov., sp. nov., Dictyobacter kobayashii sp. nov., D. alpinus sp. nov., and D. joshuensis sp. nov. and description of Dictyobacteraceae fam. nov. within the order Ktedonobacterales isolated from Tengu-no-mugimeshi.</title>
        <authorList>
            <person name="Wang C.M."/>
            <person name="Zheng Y."/>
            <person name="Sakai Y."/>
            <person name="Toyoda A."/>
            <person name="Minakuchi Y."/>
            <person name="Abe K."/>
            <person name="Yokota A."/>
            <person name="Yabe S."/>
        </authorList>
    </citation>
    <scope>NUCLEOTIDE SEQUENCE [LARGE SCALE GENOMIC DNA]</scope>
    <source>
        <strain evidence="6">Uno11</strain>
    </source>
</reference>
<accession>A0A402AM03</accession>
<dbReference type="PROSITE" id="PS50932">
    <property type="entry name" value="HTH_LACI_2"/>
    <property type="match status" value="1"/>
</dbReference>
<name>A0A402AM03_9CHLR</name>
<dbReference type="Gene3D" id="1.10.260.40">
    <property type="entry name" value="lambda repressor-like DNA-binding domains"/>
    <property type="match status" value="1"/>
</dbReference>
<evidence type="ECO:0000313" key="5">
    <source>
        <dbReference type="EMBL" id="GCE20167.1"/>
    </source>
</evidence>
<keyword evidence="2" id="KW-0238">DNA-binding</keyword>
<keyword evidence="3" id="KW-0804">Transcription</keyword>
<evidence type="ECO:0000256" key="2">
    <source>
        <dbReference type="ARBA" id="ARBA00023125"/>
    </source>
</evidence>
<feature type="domain" description="HTH lacI-type" evidence="4">
    <location>
        <begin position="14"/>
        <end position="67"/>
    </location>
</feature>
<dbReference type="GO" id="GO:0003700">
    <property type="term" value="F:DNA-binding transcription factor activity"/>
    <property type="evidence" value="ECO:0007669"/>
    <property type="project" value="TreeGrafter"/>
</dbReference>
<dbReference type="CDD" id="cd01392">
    <property type="entry name" value="HTH_LacI"/>
    <property type="match status" value="1"/>
</dbReference>
<evidence type="ECO:0000313" key="6">
    <source>
        <dbReference type="Proteomes" id="UP000287188"/>
    </source>
</evidence>
<dbReference type="PANTHER" id="PTHR30146">
    <property type="entry name" value="LACI-RELATED TRANSCRIPTIONAL REPRESSOR"/>
    <property type="match status" value="1"/>
</dbReference>
<dbReference type="RefSeq" id="WP_281276331.1">
    <property type="nucleotide sequence ID" value="NZ_BIFS01000001.1"/>
</dbReference>
<dbReference type="GO" id="GO:0000976">
    <property type="term" value="F:transcription cis-regulatory region binding"/>
    <property type="evidence" value="ECO:0007669"/>
    <property type="project" value="TreeGrafter"/>
</dbReference>
<dbReference type="InterPro" id="IPR010982">
    <property type="entry name" value="Lambda_DNA-bd_dom_sf"/>
</dbReference>
<evidence type="ECO:0000256" key="1">
    <source>
        <dbReference type="ARBA" id="ARBA00023015"/>
    </source>
</evidence>
<keyword evidence="1" id="KW-0805">Transcription regulation</keyword>
<dbReference type="Pfam" id="PF00356">
    <property type="entry name" value="LacI"/>
    <property type="match status" value="1"/>
</dbReference>
<organism evidence="5 6">
    <name type="scientific">Dictyobacter kobayashii</name>
    <dbReference type="NCBI Taxonomy" id="2014872"/>
    <lineage>
        <taxon>Bacteria</taxon>
        <taxon>Bacillati</taxon>
        <taxon>Chloroflexota</taxon>
        <taxon>Ktedonobacteria</taxon>
        <taxon>Ktedonobacterales</taxon>
        <taxon>Dictyobacteraceae</taxon>
        <taxon>Dictyobacter</taxon>
    </lineage>
</organism>
<dbReference type="PROSITE" id="PS00356">
    <property type="entry name" value="HTH_LACI_1"/>
    <property type="match status" value="1"/>
</dbReference>
<sequence>MVGHEMGVRKKKNTIRDVAKLAGVSYQTVSRVMNESESVAEETRKRVLQAMRELDFVPSKVAQMLNTHQSHTLELIVVNIRQGGASRNRSKAWPWPRAMLATICWSQ</sequence>
<keyword evidence="6" id="KW-1185">Reference proteome</keyword>
<proteinExistence type="predicted"/>
<dbReference type="Proteomes" id="UP000287188">
    <property type="component" value="Unassembled WGS sequence"/>
</dbReference>
<dbReference type="InterPro" id="IPR000843">
    <property type="entry name" value="HTH_LacI"/>
</dbReference>
<dbReference type="EMBL" id="BIFS01000001">
    <property type="protein sequence ID" value="GCE20167.1"/>
    <property type="molecule type" value="Genomic_DNA"/>
</dbReference>
<dbReference type="PRINTS" id="PR00036">
    <property type="entry name" value="HTHLACI"/>
</dbReference>
<dbReference type="PANTHER" id="PTHR30146:SF109">
    <property type="entry name" value="HTH-TYPE TRANSCRIPTIONAL REGULATOR GALS"/>
    <property type="match status" value="1"/>
</dbReference>
<gene>
    <name evidence="5" type="ORF">KDK_39670</name>
</gene>
<evidence type="ECO:0000259" key="4">
    <source>
        <dbReference type="PROSITE" id="PS50932"/>
    </source>
</evidence>